<comment type="subunit">
    <text evidence="5">Part of the 50S ribosomal subunit.</text>
</comment>
<proteinExistence type="inferred from homology"/>
<dbReference type="PANTHER" id="PTHR10746">
    <property type="entry name" value="50S RIBOSOMAL PROTEIN L4"/>
    <property type="match status" value="1"/>
</dbReference>
<dbReference type="InterPro" id="IPR013005">
    <property type="entry name" value="Ribosomal_uL4-like"/>
</dbReference>
<dbReference type="AlphaFoldDB" id="A0A7X6DPL9"/>
<keyword evidence="3 5" id="KW-0687">Ribonucleoprotein</keyword>
<evidence type="ECO:0000256" key="3">
    <source>
        <dbReference type="ARBA" id="ARBA00023274"/>
    </source>
</evidence>
<comment type="caution">
    <text evidence="7">The sequence shown here is derived from an EMBL/GenBank/DDBJ whole genome shotgun (WGS) entry which is preliminary data.</text>
</comment>
<keyword evidence="5" id="KW-0699">rRNA-binding</keyword>
<keyword evidence="5" id="KW-0694">RNA-binding</keyword>
<dbReference type="SUPFAM" id="SSF52166">
    <property type="entry name" value="Ribosomal protein L4"/>
    <property type="match status" value="1"/>
</dbReference>
<dbReference type="InterPro" id="IPR023574">
    <property type="entry name" value="Ribosomal_uL4_dom_sf"/>
</dbReference>
<feature type="region of interest" description="Disordered" evidence="6">
    <location>
        <begin position="49"/>
        <end position="85"/>
    </location>
</feature>
<dbReference type="Pfam" id="PF00573">
    <property type="entry name" value="Ribosomal_L4"/>
    <property type="match status" value="1"/>
</dbReference>
<accession>A0A7X6DPL9</accession>
<name>A0A7X6DPL9_9BACT</name>
<dbReference type="NCBIfam" id="TIGR03953">
    <property type="entry name" value="rplD_bact"/>
    <property type="match status" value="1"/>
</dbReference>
<comment type="similarity">
    <text evidence="1 5">Belongs to the universal ribosomal protein uL4 family.</text>
</comment>
<evidence type="ECO:0000256" key="1">
    <source>
        <dbReference type="ARBA" id="ARBA00010528"/>
    </source>
</evidence>
<dbReference type="InterPro" id="IPR002136">
    <property type="entry name" value="Ribosomal_uL4"/>
</dbReference>
<sequence length="212" mass="23249">MPEVEVKNIQNEKTGTMTLDAPIFGAVVSKGLLHEVVLMQQASMRQGTASTKTKGFVSGGGKKPWKQKGTGRARAGSNRSPIWRGGGTTFGPLPRSYAYDIPKKKSRKALFSALSSKVEEGKLLVLEDLEITEPKTKTMVNLLGRLGLDGKVLLVVSQIQENLDRAARNLPLVKMLEVRQLNVYDLLLADTVVITRRDVARLVEVWGNHESA</sequence>
<evidence type="ECO:0000256" key="6">
    <source>
        <dbReference type="SAM" id="MobiDB-lite"/>
    </source>
</evidence>
<comment type="function">
    <text evidence="5">One of the primary rRNA binding proteins, this protein initially binds near the 5'-end of the 23S rRNA. It is important during the early stages of 50S assembly. It makes multiple contacts with different domains of the 23S rRNA in the assembled 50S subunit and ribosome.</text>
</comment>
<evidence type="ECO:0000313" key="8">
    <source>
        <dbReference type="Proteomes" id="UP000534783"/>
    </source>
</evidence>
<keyword evidence="2 5" id="KW-0689">Ribosomal protein</keyword>
<dbReference type="GO" id="GO:1990904">
    <property type="term" value="C:ribonucleoprotein complex"/>
    <property type="evidence" value="ECO:0007669"/>
    <property type="project" value="UniProtKB-KW"/>
</dbReference>
<dbReference type="GO" id="GO:0005840">
    <property type="term" value="C:ribosome"/>
    <property type="evidence" value="ECO:0007669"/>
    <property type="project" value="UniProtKB-KW"/>
</dbReference>
<comment type="function">
    <text evidence="5">Forms part of the polypeptide exit tunnel.</text>
</comment>
<evidence type="ECO:0000256" key="2">
    <source>
        <dbReference type="ARBA" id="ARBA00022980"/>
    </source>
</evidence>
<dbReference type="GO" id="GO:0003735">
    <property type="term" value="F:structural constituent of ribosome"/>
    <property type="evidence" value="ECO:0007669"/>
    <property type="project" value="InterPro"/>
</dbReference>
<dbReference type="HAMAP" id="MF_01328_B">
    <property type="entry name" value="Ribosomal_uL4_B"/>
    <property type="match status" value="1"/>
</dbReference>
<evidence type="ECO:0000256" key="5">
    <source>
        <dbReference type="HAMAP-Rule" id="MF_01328"/>
    </source>
</evidence>
<evidence type="ECO:0000313" key="7">
    <source>
        <dbReference type="EMBL" id="NKE71067.1"/>
    </source>
</evidence>
<dbReference type="GO" id="GO:0006412">
    <property type="term" value="P:translation"/>
    <property type="evidence" value="ECO:0007669"/>
    <property type="project" value="UniProtKB-UniRule"/>
</dbReference>
<gene>
    <name evidence="5 7" type="primary">rplD</name>
    <name evidence="7" type="ORF">MNODULE_09980</name>
</gene>
<keyword evidence="8" id="KW-1185">Reference proteome</keyword>
<dbReference type="PANTHER" id="PTHR10746:SF6">
    <property type="entry name" value="LARGE RIBOSOMAL SUBUNIT PROTEIN UL4M"/>
    <property type="match status" value="1"/>
</dbReference>
<dbReference type="GO" id="GO:0019843">
    <property type="term" value="F:rRNA binding"/>
    <property type="evidence" value="ECO:0007669"/>
    <property type="project" value="UniProtKB-UniRule"/>
</dbReference>
<protein>
    <recommendedName>
        <fullName evidence="4 5">Large ribosomal subunit protein uL4</fullName>
    </recommendedName>
</protein>
<dbReference type="RefSeq" id="WP_168059408.1">
    <property type="nucleotide sequence ID" value="NZ_VTOW01000002.1"/>
</dbReference>
<dbReference type="Gene3D" id="3.40.1370.10">
    <property type="match status" value="1"/>
</dbReference>
<dbReference type="EMBL" id="VTOW01000002">
    <property type="protein sequence ID" value="NKE71067.1"/>
    <property type="molecule type" value="Genomic_DNA"/>
</dbReference>
<dbReference type="Proteomes" id="UP000534783">
    <property type="component" value="Unassembled WGS sequence"/>
</dbReference>
<evidence type="ECO:0000256" key="4">
    <source>
        <dbReference type="ARBA" id="ARBA00035244"/>
    </source>
</evidence>
<organism evidence="7 8">
    <name type="scientific">Candidatus Manganitrophus noduliformans</name>
    <dbReference type="NCBI Taxonomy" id="2606439"/>
    <lineage>
        <taxon>Bacteria</taxon>
        <taxon>Pseudomonadati</taxon>
        <taxon>Nitrospirota</taxon>
        <taxon>Nitrospiria</taxon>
        <taxon>Candidatus Troglogloeales</taxon>
        <taxon>Candidatus Manganitrophaceae</taxon>
        <taxon>Candidatus Manganitrophus</taxon>
    </lineage>
</organism>
<reference evidence="7 8" key="1">
    <citation type="journal article" date="2020" name="Nature">
        <title>Bacterial chemolithoautotrophy via manganese oxidation.</title>
        <authorList>
            <person name="Yu H."/>
            <person name="Leadbetter J.R."/>
        </authorList>
    </citation>
    <scope>NUCLEOTIDE SEQUENCE [LARGE SCALE GENOMIC DNA]</scope>
    <source>
        <strain evidence="7 8">Mn-1</strain>
    </source>
</reference>